<keyword evidence="8 13" id="KW-0067">ATP-binding</keyword>
<dbReference type="InterPro" id="IPR022911">
    <property type="entry name" value="Phe_tRNA_ligase_alpha1_bac"/>
</dbReference>
<gene>
    <name evidence="13 15" type="primary">pheS</name>
    <name evidence="15" type="ORF">Ark11_1169</name>
</gene>
<dbReference type="GO" id="GO:0004826">
    <property type="term" value="F:phenylalanine-tRNA ligase activity"/>
    <property type="evidence" value="ECO:0007669"/>
    <property type="project" value="UniProtKB-UniRule"/>
</dbReference>
<dbReference type="InterPro" id="IPR002319">
    <property type="entry name" value="Phenylalanyl-tRNA_Synthase"/>
</dbReference>
<keyword evidence="11 13" id="KW-0030">Aminoacyl-tRNA synthetase</keyword>
<dbReference type="GO" id="GO:0006432">
    <property type="term" value="P:phenylalanyl-tRNA aminoacylation"/>
    <property type="evidence" value="ECO:0007669"/>
    <property type="project" value="UniProtKB-UniRule"/>
</dbReference>
<dbReference type="Pfam" id="PF01409">
    <property type="entry name" value="tRNA-synt_2d"/>
    <property type="match status" value="1"/>
</dbReference>
<evidence type="ECO:0000256" key="11">
    <source>
        <dbReference type="ARBA" id="ARBA00023146"/>
    </source>
</evidence>
<evidence type="ECO:0000256" key="3">
    <source>
        <dbReference type="ARBA" id="ARBA00011209"/>
    </source>
</evidence>
<dbReference type="NCBIfam" id="TIGR00468">
    <property type="entry name" value="pheS"/>
    <property type="match status" value="1"/>
</dbReference>
<evidence type="ECO:0000256" key="9">
    <source>
        <dbReference type="ARBA" id="ARBA00022842"/>
    </source>
</evidence>
<keyword evidence="4 13" id="KW-0963">Cytoplasm</keyword>
<dbReference type="GO" id="GO:0000049">
    <property type="term" value="F:tRNA binding"/>
    <property type="evidence" value="ECO:0007669"/>
    <property type="project" value="InterPro"/>
</dbReference>
<evidence type="ECO:0000256" key="1">
    <source>
        <dbReference type="ARBA" id="ARBA00004496"/>
    </source>
</evidence>
<dbReference type="CDD" id="cd00496">
    <property type="entry name" value="PheRS_alpha_core"/>
    <property type="match status" value="1"/>
</dbReference>
<evidence type="ECO:0000313" key="16">
    <source>
        <dbReference type="Proteomes" id="UP000198651"/>
    </source>
</evidence>
<evidence type="ECO:0000256" key="10">
    <source>
        <dbReference type="ARBA" id="ARBA00022917"/>
    </source>
</evidence>
<keyword evidence="5 13" id="KW-0436">Ligase</keyword>
<evidence type="ECO:0000256" key="6">
    <source>
        <dbReference type="ARBA" id="ARBA00022723"/>
    </source>
</evidence>
<name>A0A0S4M6U0_9BURK</name>
<dbReference type="HAMAP" id="MF_00281">
    <property type="entry name" value="Phe_tRNA_synth_alpha1"/>
    <property type="match status" value="1"/>
</dbReference>
<feature type="binding site" evidence="13">
    <location>
        <position position="254"/>
    </location>
    <ligand>
        <name>Mg(2+)</name>
        <dbReference type="ChEBI" id="CHEBI:18420"/>
        <note>shared with beta subunit</note>
    </ligand>
</feature>
<evidence type="ECO:0000256" key="5">
    <source>
        <dbReference type="ARBA" id="ARBA00022598"/>
    </source>
</evidence>
<dbReference type="EMBL" id="LN906597">
    <property type="protein sequence ID" value="CUT17981.1"/>
    <property type="molecule type" value="Genomic_DNA"/>
</dbReference>
<dbReference type="SUPFAM" id="SSF46589">
    <property type="entry name" value="tRNA-binding arm"/>
    <property type="match status" value="1"/>
</dbReference>
<evidence type="ECO:0000256" key="13">
    <source>
        <dbReference type="HAMAP-Rule" id="MF_00281"/>
    </source>
</evidence>
<reference evidence="16" key="1">
    <citation type="submission" date="2015-11" db="EMBL/GenBank/DDBJ databases">
        <authorList>
            <person name="Seth-Smith H.M.B."/>
        </authorList>
    </citation>
    <scope>NUCLEOTIDE SEQUENCE [LARGE SCALE GENOMIC DNA]</scope>
    <source>
        <strain evidence="16">2013Ark11</strain>
    </source>
</reference>
<comment type="subunit">
    <text evidence="3 13">Tetramer of two alpha and two beta subunits.</text>
</comment>
<comment type="cofactor">
    <cofactor evidence="13">
        <name>Mg(2+)</name>
        <dbReference type="ChEBI" id="CHEBI:18420"/>
    </cofactor>
    <text evidence="13">Binds 2 magnesium ions per tetramer.</text>
</comment>
<keyword evidence="6 13" id="KW-0479">Metal-binding</keyword>
<dbReference type="InterPro" id="IPR006195">
    <property type="entry name" value="aa-tRNA-synth_II"/>
</dbReference>
<dbReference type="Gene3D" id="3.30.930.10">
    <property type="entry name" value="Bira Bifunctional Protein, Domain 2"/>
    <property type="match status" value="1"/>
</dbReference>
<feature type="domain" description="Aminoacyl-transfer RNA synthetases class-II family profile" evidence="14">
    <location>
        <begin position="106"/>
        <end position="332"/>
    </location>
</feature>
<dbReference type="SUPFAM" id="SSF55681">
    <property type="entry name" value="Class II aaRS and biotin synthetases"/>
    <property type="match status" value="1"/>
</dbReference>
<proteinExistence type="inferred from homology"/>
<evidence type="ECO:0000259" key="14">
    <source>
        <dbReference type="PROSITE" id="PS50862"/>
    </source>
</evidence>
<dbReference type="RefSeq" id="WP_092343454.1">
    <property type="nucleotide sequence ID" value="NZ_FLSL01000090.1"/>
</dbReference>
<evidence type="ECO:0000256" key="12">
    <source>
        <dbReference type="ARBA" id="ARBA00049255"/>
    </source>
</evidence>
<dbReference type="PATRIC" id="fig|1561003.3.peg.1204"/>
<evidence type="ECO:0000256" key="2">
    <source>
        <dbReference type="ARBA" id="ARBA00010207"/>
    </source>
</evidence>
<organism evidence="15 16">
    <name type="scientific">Candidatus Ichthyocystis hellenicum</name>
    <dbReference type="NCBI Taxonomy" id="1561003"/>
    <lineage>
        <taxon>Bacteria</taxon>
        <taxon>Pseudomonadati</taxon>
        <taxon>Pseudomonadota</taxon>
        <taxon>Betaproteobacteria</taxon>
        <taxon>Burkholderiales</taxon>
        <taxon>Candidatus Ichthyocystis</taxon>
    </lineage>
</organism>
<comment type="subcellular location">
    <subcellularLocation>
        <location evidence="1 13">Cytoplasm</location>
    </subcellularLocation>
</comment>
<dbReference type="PROSITE" id="PS50862">
    <property type="entry name" value="AA_TRNA_LIGASE_II"/>
    <property type="match status" value="1"/>
</dbReference>
<keyword evidence="9 13" id="KW-0460">Magnesium</keyword>
<protein>
    <recommendedName>
        <fullName evidence="13">Phenylalanine--tRNA ligase alpha subunit</fullName>
        <ecNumber evidence="13">6.1.1.20</ecNumber>
    </recommendedName>
    <alternativeName>
        <fullName evidence="13">Phenylalanyl-tRNA synthetase alpha subunit</fullName>
        <shortName evidence="13">PheRS</shortName>
    </alternativeName>
</protein>
<dbReference type="EC" id="6.1.1.20" evidence="13"/>
<evidence type="ECO:0000313" key="15">
    <source>
        <dbReference type="EMBL" id="CUT17981.1"/>
    </source>
</evidence>
<dbReference type="STRING" id="1561003.Ark11_1169"/>
<accession>A0A0S4M6U0</accession>
<dbReference type="PANTHER" id="PTHR11538">
    <property type="entry name" value="PHENYLALANYL-TRNA SYNTHETASE"/>
    <property type="match status" value="1"/>
</dbReference>
<dbReference type="InterPro" id="IPR010978">
    <property type="entry name" value="tRNA-bd_arm"/>
</dbReference>
<dbReference type="InterPro" id="IPR045864">
    <property type="entry name" value="aa-tRNA-synth_II/BPL/LPL"/>
</dbReference>
<evidence type="ECO:0000256" key="4">
    <source>
        <dbReference type="ARBA" id="ARBA00022490"/>
    </source>
</evidence>
<keyword evidence="16" id="KW-1185">Reference proteome</keyword>
<sequence length="339" mass="38642">MHEDLSLLEERALSEIEAADTVAALDRVKAVYIGKGGLVTGPLGSIKDLPPSERRDVARSLNVLRTKLEDAVRQRRSFIDDELVKKQLLSDSVDCTLPARGHCEGGYHPLSLVMRRLRSFWHSAGFSQVYGPEVEDDWHNFTALNTPDTHPARSMQDTFYLHDGLLLRTHTSPIQIRHLSVNTPPVRVIGMGRVYRVDHDTTHSPMFHQIEGICVDESTNFSQLKCLLKLFVCQFFDDKSIKVRFRPSFFPFTEPSAEIDVFFQTPQMTEPKWLEIGGCGLINTNVLSMCNIDCDKYRGFAFGLGIERLAMLFYGIADLRVFYQNDLRFLSQFNCRGFE</sequence>
<evidence type="ECO:0000256" key="8">
    <source>
        <dbReference type="ARBA" id="ARBA00022840"/>
    </source>
</evidence>
<comment type="catalytic activity">
    <reaction evidence="12 13">
        <text>tRNA(Phe) + L-phenylalanine + ATP = L-phenylalanyl-tRNA(Phe) + AMP + diphosphate + H(+)</text>
        <dbReference type="Rhea" id="RHEA:19413"/>
        <dbReference type="Rhea" id="RHEA-COMP:9668"/>
        <dbReference type="Rhea" id="RHEA-COMP:9699"/>
        <dbReference type="ChEBI" id="CHEBI:15378"/>
        <dbReference type="ChEBI" id="CHEBI:30616"/>
        <dbReference type="ChEBI" id="CHEBI:33019"/>
        <dbReference type="ChEBI" id="CHEBI:58095"/>
        <dbReference type="ChEBI" id="CHEBI:78442"/>
        <dbReference type="ChEBI" id="CHEBI:78531"/>
        <dbReference type="ChEBI" id="CHEBI:456215"/>
        <dbReference type="EC" id="6.1.1.20"/>
    </reaction>
</comment>
<dbReference type="InterPro" id="IPR004188">
    <property type="entry name" value="Phe-tRNA_ligase_II_N"/>
</dbReference>
<evidence type="ECO:0000256" key="7">
    <source>
        <dbReference type="ARBA" id="ARBA00022741"/>
    </source>
</evidence>
<comment type="similarity">
    <text evidence="2 13">Belongs to the class-II aminoacyl-tRNA synthetase family. Phe-tRNA synthetase alpha subunit type 1 subfamily.</text>
</comment>
<dbReference type="PANTHER" id="PTHR11538:SF41">
    <property type="entry name" value="PHENYLALANINE--TRNA LIGASE, MITOCHONDRIAL"/>
    <property type="match status" value="1"/>
</dbReference>
<dbReference type="Proteomes" id="UP000198651">
    <property type="component" value="Chromosome I"/>
</dbReference>
<keyword evidence="7 13" id="KW-0547">Nucleotide-binding</keyword>
<dbReference type="AlphaFoldDB" id="A0A0S4M6U0"/>
<dbReference type="GO" id="GO:0005524">
    <property type="term" value="F:ATP binding"/>
    <property type="evidence" value="ECO:0007669"/>
    <property type="project" value="UniProtKB-UniRule"/>
</dbReference>
<dbReference type="OrthoDB" id="9800719at2"/>
<dbReference type="GO" id="GO:0005737">
    <property type="term" value="C:cytoplasm"/>
    <property type="evidence" value="ECO:0007669"/>
    <property type="project" value="UniProtKB-SubCell"/>
</dbReference>
<keyword evidence="10 13" id="KW-0648">Protein biosynthesis</keyword>
<dbReference type="Pfam" id="PF02912">
    <property type="entry name" value="Phe_tRNA-synt_N"/>
    <property type="match status" value="1"/>
</dbReference>
<dbReference type="InterPro" id="IPR004529">
    <property type="entry name" value="Phe-tRNA-synth_IIc_asu"/>
</dbReference>
<dbReference type="GO" id="GO:0000287">
    <property type="term" value="F:magnesium ion binding"/>
    <property type="evidence" value="ECO:0007669"/>
    <property type="project" value="UniProtKB-UniRule"/>
</dbReference>